<gene>
    <name evidence="1" type="ORF">MBUL_01657</name>
</gene>
<name>A0A679IU38_9HYPH</name>
<dbReference type="EMBL" id="LR743504">
    <property type="protein sequence ID" value="CAA2102382.1"/>
    <property type="molecule type" value="Genomic_DNA"/>
</dbReference>
<reference evidence="1" key="1">
    <citation type="submission" date="2019-12" db="EMBL/GenBank/DDBJ databases">
        <authorList>
            <person name="Cremers G."/>
        </authorList>
    </citation>
    <scope>NUCLEOTIDE SEQUENCE</scope>
    <source>
        <strain evidence="1">Mbul1</strain>
    </source>
</reference>
<organism evidence="1">
    <name type="scientific">Methylobacterium bullatum</name>
    <dbReference type="NCBI Taxonomy" id="570505"/>
    <lineage>
        <taxon>Bacteria</taxon>
        <taxon>Pseudomonadati</taxon>
        <taxon>Pseudomonadota</taxon>
        <taxon>Alphaproteobacteria</taxon>
        <taxon>Hyphomicrobiales</taxon>
        <taxon>Methylobacteriaceae</taxon>
        <taxon>Methylobacterium</taxon>
    </lineage>
</organism>
<dbReference type="AlphaFoldDB" id="A0A679IU38"/>
<proteinExistence type="predicted"/>
<protein>
    <submittedName>
        <fullName evidence="1">Uncharacterized protein</fullName>
    </submittedName>
</protein>
<sequence length="87" mass="9299">MLATDPTVARPTLTGLRNLAAALAQIGKDTASPAEIWRRLTDSYVVDLDAVASILPSAEPEPTWLVSRSEDRLVTGRSRAGKVSPRA</sequence>
<evidence type="ECO:0000313" key="1">
    <source>
        <dbReference type="EMBL" id="CAA2102382.1"/>
    </source>
</evidence>
<accession>A0A679IU38</accession>